<reference evidence="2 3" key="1">
    <citation type="submission" date="2018-11" db="EMBL/GenBank/DDBJ databases">
        <title>Genomes From Bacteria Associated with the Canine Oral Cavity: a Test Case for Automated Genome-Based Taxonomic Assignment.</title>
        <authorList>
            <person name="Coil D.A."/>
            <person name="Jospin G."/>
            <person name="Darling A.E."/>
            <person name="Wallis C."/>
            <person name="Davis I.J."/>
            <person name="Harris S."/>
            <person name="Eisen J.A."/>
            <person name="Holcombe L.J."/>
            <person name="O'Flynn C."/>
        </authorList>
    </citation>
    <scope>NUCLEOTIDE SEQUENCE [LARGE SCALE GENOMIC DNA]</scope>
    <source>
        <strain evidence="2 3">COT-280</strain>
    </source>
</reference>
<keyword evidence="3" id="KW-1185">Reference proteome</keyword>
<dbReference type="Proteomes" id="UP000269923">
    <property type="component" value="Unassembled WGS sequence"/>
</dbReference>
<evidence type="ECO:0008006" key="4">
    <source>
        <dbReference type="Google" id="ProtNLM"/>
    </source>
</evidence>
<accession>A0A3P2A3Q3</accession>
<protein>
    <recommendedName>
        <fullName evidence="4">Lipoprotein</fullName>
    </recommendedName>
</protein>
<feature type="signal peptide" evidence="1">
    <location>
        <begin position="1"/>
        <end position="21"/>
    </location>
</feature>
<evidence type="ECO:0000256" key="1">
    <source>
        <dbReference type="SAM" id="SignalP"/>
    </source>
</evidence>
<dbReference type="EMBL" id="RQYC01000030">
    <property type="protein sequence ID" value="RRD88870.1"/>
    <property type="molecule type" value="Genomic_DNA"/>
</dbReference>
<comment type="caution">
    <text evidence="2">The sequence shown here is derived from an EMBL/GenBank/DDBJ whole genome shotgun (WGS) entry which is preliminary data.</text>
</comment>
<sequence length="133" mass="15048">MFNKYLILSAALLCAACAVPSATPSVLGKWHCEHPRFTQTLHFGADHSLVRTLTLHQPKSGMRFRGTWQWQNGYLHTHDQPILPRALDLPAPAQDTPWLSVRYRVRAPEANMLLLQAENDSETLHCRQISSGH</sequence>
<dbReference type="AlphaFoldDB" id="A0A3P2A3Q3"/>
<organism evidence="2 3">
    <name type="scientific">Conchiformibius steedae</name>
    <dbReference type="NCBI Taxonomy" id="153493"/>
    <lineage>
        <taxon>Bacteria</taxon>
        <taxon>Pseudomonadati</taxon>
        <taxon>Pseudomonadota</taxon>
        <taxon>Betaproteobacteria</taxon>
        <taxon>Neisseriales</taxon>
        <taxon>Neisseriaceae</taxon>
        <taxon>Conchiformibius</taxon>
    </lineage>
</organism>
<name>A0A3P2A3Q3_9NEIS</name>
<dbReference type="STRING" id="1121352.GCA_000620925_01430"/>
<evidence type="ECO:0000313" key="2">
    <source>
        <dbReference type="EMBL" id="RRD88870.1"/>
    </source>
</evidence>
<evidence type="ECO:0000313" key="3">
    <source>
        <dbReference type="Proteomes" id="UP000269923"/>
    </source>
</evidence>
<proteinExistence type="predicted"/>
<gene>
    <name evidence="2" type="ORF">EII21_10645</name>
</gene>
<keyword evidence="1" id="KW-0732">Signal</keyword>
<dbReference type="RefSeq" id="WP_124796309.1">
    <property type="nucleotide sequence ID" value="NZ_RQYC01000030.1"/>
</dbReference>
<feature type="chain" id="PRO_5018307916" description="Lipoprotein" evidence="1">
    <location>
        <begin position="22"/>
        <end position="133"/>
    </location>
</feature>